<proteinExistence type="predicted"/>
<evidence type="ECO:0000256" key="1">
    <source>
        <dbReference type="SAM" id="MobiDB-lite"/>
    </source>
</evidence>
<evidence type="ECO:0000313" key="2">
    <source>
        <dbReference type="EMBL" id="SOQ45679.1"/>
    </source>
</evidence>
<sequence length="109" mass="11644">MTSSALGDAEGSVRLLLTGTENYPVPSPALSAAPDRASALLGPICGGLIDGSLRHARNTTRRSHGAHSPKQSKSEMKHPNEIRGHDLFKVHQQPVLSRAVLTGLWANHH</sequence>
<feature type="compositionally biased region" description="Basic residues" evidence="1">
    <location>
        <begin position="54"/>
        <end position="67"/>
    </location>
</feature>
<feature type="region of interest" description="Disordered" evidence="1">
    <location>
        <begin position="53"/>
        <end position="80"/>
    </location>
</feature>
<accession>A0A2H1VXX4</accession>
<dbReference type="EMBL" id="ODYU01005124">
    <property type="protein sequence ID" value="SOQ45679.1"/>
    <property type="molecule type" value="Genomic_DNA"/>
</dbReference>
<protein>
    <submittedName>
        <fullName evidence="2">SFRICE_006763</fullName>
    </submittedName>
</protein>
<reference evidence="2" key="1">
    <citation type="submission" date="2016-07" db="EMBL/GenBank/DDBJ databases">
        <authorList>
            <person name="Bretaudeau A."/>
        </authorList>
    </citation>
    <scope>NUCLEOTIDE SEQUENCE</scope>
    <source>
        <strain evidence="2">Rice</strain>
        <tissue evidence="2">Whole body</tissue>
    </source>
</reference>
<name>A0A2H1VXX4_SPOFR</name>
<dbReference type="AlphaFoldDB" id="A0A2H1VXX4"/>
<organism evidence="2">
    <name type="scientific">Spodoptera frugiperda</name>
    <name type="common">Fall armyworm</name>
    <dbReference type="NCBI Taxonomy" id="7108"/>
    <lineage>
        <taxon>Eukaryota</taxon>
        <taxon>Metazoa</taxon>
        <taxon>Ecdysozoa</taxon>
        <taxon>Arthropoda</taxon>
        <taxon>Hexapoda</taxon>
        <taxon>Insecta</taxon>
        <taxon>Pterygota</taxon>
        <taxon>Neoptera</taxon>
        <taxon>Endopterygota</taxon>
        <taxon>Lepidoptera</taxon>
        <taxon>Glossata</taxon>
        <taxon>Ditrysia</taxon>
        <taxon>Noctuoidea</taxon>
        <taxon>Noctuidae</taxon>
        <taxon>Amphipyrinae</taxon>
        <taxon>Spodoptera</taxon>
    </lineage>
</organism>
<gene>
    <name evidence="2" type="ORF">SFRICE_006763</name>
</gene>